<keyword evidence="6 8" id="KW-0472">Membrane</keyword>
<comment type="caution">
    <text evidence="10">The sequence shown here is derived from an EMBL/GenBank/DDBJ whole genome shotgun (WGS) entry which is preliminary data.</text>
</comment>
<evidence type="ECO:0000256" key="7">
    <source>
        <dbReference type="RuleBase" id="RU003346"/>
    </source>
</evidence>
<keyword evidence="3 7" id="KW-0813">Transport</keyword>
<evidence type="ECO:0000313" key="11">
    <source>
        <dbReference type="Proteomes" id="UP001174694"/>
    </source>
</evidence>
<reference evidence="10" key="1">
    <citation type="submission" date="2022-07" db="EMBL/GenBank/DDBJ databases">
        <title>Fungi with potential for degradation of polypropylene.</title>
        <authorList>
            <person name="Gostincar C."/>
        </authorList>
    </citation>
    <scope>NUCLEOTIDE SEQUENCE</scope>
    <source>
        <strain evidence="10">EXF-13308</strain>
    </source>
</reference>
<dbReference type="Gene3D" id="1.20.1250.20">
    <property type="entry name" value="MFS general substrate transporter like domains"/>
    <property type="match status" value="1"/>
</dbReference>
<dbReference type="PANTHER" id="PTHR48022:SF2">
    <property type="entry name" value="PLASTIDIC GLUCOSE TRANSPORTER 4"/>
    <property type="match status" value="1"/>
</dbReference>
<keyword evidence="11" id="KW-1185">Reference proteome</keyword>
<feature type="transmembrane region" description="Helical" evidence="8">
    <location>
        <begin position="340"/>
        <end position="359"/>
    </location>
</feature>
<dbReference type="InterPro" id="IPR003663">
    <property type="entry name" value="Sugar/inositol_transpt"/>
</dbReference>
<feature type="transmembrane region" description="Helical" evidence="8">
    <location>
        <begin position="101"/>
        <end position="123"/>
    </location>
</feature>
<dbReference type="InterPro" id="IPR005828">
    <property type="entry name" value="MFS_sugar_transport-like"/>
</dbReference>
<keyword evidence="4 8" id="KW-0812">Transmembrane</keyword>
<proteinExistence type="inferred from homology"/>
<feature type="transmembrane region" description="Helical" evidence="8">
    <location>
        <begin position="409"/>
        <end position="427"/>
    </location>
</feature>
<keyword evidence="5 8" id="KW-1133">Transmembrane helix</keyword>
<comment type="similarity">
    <text evidence="2 7">Belongs to the major facilitator superfamily. Sugar transporter (TC 2.A.1.1) family.</text>
</comment>
<evidence type="ECO:0000256" key="3">
    <source>
        <dbReference type="ARBA" id="ARBA00022448"/>
    </source>
</evidence>
<feature type="transmembrane region" description="Helical" evidence="8">
    <location>
        <begin position="14"/>
        <end position="34"/>
    </location>
</feature>
<dbReference type="EMBL" id="JANBVO010000001">
    <property type="protein sequence ID" value="KAJ9157342.1"/>
    <property type="molecule type" value="Genomic_DNA"/>
</dbReference>
<sequence>MLERLKQEPLYQDLNWRLVLIGLISSLGALGFGFDNGWWGGALGLSEFKKKYGEYDEETDSFALPSYKTSAGTGTGSAGIIIGCIIAPFVTTTLGRKKSFIVMSGLMSTGIVLEASAVTSFWQLVVGRMLVYSGIGLASNCVPMYLAECSPPKIRGAFLALYSFFTSLGGFLASVVVYGSKHRSDQWQYLIVILCQLLVPFGYISMYAFLPESPRYLVYRGKFEEAEAVMRSLSNHPESVPVEIEVLKAQVEEQRELHKATSLLDCFRGANLRRTIIAMSVQILQQAQGVSFIQNFIVTFMQQLGFPDALRTNMLVTGCGFAVHIITFVTFDKAGRRRSLALGSVGLACTMIGTGIATSTGTSGHYTTAVANASAALLILWYCIFGFSWGPGCWVVTAEVGTGQLRERTLFLASMGSFVTSVPINFVNPYVQAAVGGKVTFIYGAFSVFSAVWVWLMVPETRNRSLEELDEMFQAGIKTRQFRKYVCTGLGAQITHIEEKGADIADVWEENDAPREARPETAEARQQ</sequence>
<dbReference type="FunFam" id="1.20.1250.20:FF:000078">
    <property type="entry name" value="MFS maltose transporter, putative"/>
    <property type="match status" value="1"/>
</dbReference>
<dbReference type="Proteomes" id="UP001174694">
    <property type="component" value="Unassembled WGS sequence"/>
</dbReference>
<organism evidence="10 11">
    <name type="scientific">Pleurostoma richardsiae</name>
    <dbReference type="NCBI Taxonomy" id="41990"/>
    <lineage>
        <taxon>Eukaryota</taxon>
        <taxon>Fungi</taxon>
        <taxon>Dikarya</taxon>
        <taxon>Ascomycota</taxon>
        <taxon>Pezizomycotina</taxon>
        <taxon>Sordariomycetes</taxon>
        <taxon>Sordariomycetidae</taxon>
        <taxon>Calosphaeriales</taxon>
        <taxon>Pleurostomataceae</taxon>
        <taxon>Pleurostoma</taxon>
    </lineage>
</organism>
<dbReference type="NCBIfam" id="TIGR00879">
    <property type="entry name" value="SP"/>
    <property type="match status" value="1"/>
</dbReference>
<feature type="transmembrane region" description="Helical" evidence="8">
    <location>
        <begin position="439"/>
        <end position="458"/>
    </location>
</feature>
<dbReference type="GO" id="GO:0016020">
    <property type="term" value="C:membrane"/>
    <property type="evidence" value="ECO:0007669"/>
    <property type="project" value="UniProtKB-SubCell"/>
</dbReference>
<protein>
    <submittedName>
        <fullName evidence="10">Monosaccharide transporter</fullName>
    </submittedName>
</protein>
<evidence type="ECO:0000256" key="5">
    <source>
        <dbReference type="ARBA" id="ARBA00022989"/>
    </source>
</evidence>
<dbReference type="PANTHER" id="PTHR48022">
    <property type="entry name" value="PLASTIDIC GLUCOSE TRANSPORTER 4"/>
    <property type="match status" value="1"/>
</dbReference>
<gene>
    <name evidence="10" type="ORF">NKR23_g412</name>
</gene>
<evidence type="ECO:0000256" key="1">
    <source>
        <dbReference type="ARBA" id="ARBA00004141"/>
    </source>
</evidence>
<evidence type="ECO:0000256" key="4">
    <source>
        <dbReference type="ARBA" id="ARBA00022692"/>
    </source>
</evidence>
<evidence type="ECO:0000256" key="8">
    <source>
        <dbReference type="SAM" id="Phobius"/>
    </source>
</evidence>
<dbReference type="PROSITE" id="PS50850">
    <property type="entry name" value="MFS"/>
    <property type="match status" value="1"/>
</dbReference>
<evidence type="ECO:0000256" key="6">
    <source>
        <dbReference type="ARBA" id="ARBA00023136"/>
    </source>
</evidence>
<dbReference type="Pfam" id="PF00083">
    <property type="entry name" value="Sugar_tr"/>
    <property type="match status" value="1"/>
</dbReference>
<dbReference type="PRINTS" id="PR00171">
    <property type="entry name" value="SUGRTRNSPORT"/>
</dbReference>
<feature type="domain" description="Major facilitator superfamily (MFS) profile" evidence="9">
    <location>
        <begin position="21"/>
        <end position="462"/>
    </location>
</feature>
<evidence type="ECO:0000256" key="2">
    <source>
        <dbReference type="ARBA" id="ARBA00010992"/>
    </source>
</evidence>
<feature type="transmembrane region" description="Helical" evidence="8">
    <location>
        <begin position="159"/>
        <end position="180"/>
    </location>
</feature>
<dbReference type="InterPro" id="IPR020846">
    <property type="entry name" value="MFS_dom"/>
</dbReference>
<evidence type="ECO:0000259" key="9">
    <source>
        <dbReference type="PROSITE" id="PS50850"/>
    </source>
</evidence>
<feature type="transmembrane region" description="Helical" evidence="8">
    <location>
        <begin position="186"/>
        <end position="210"/>
    </location>
</feature>
<dbReference type="GO" id="GO:0005351">
    <property type="term" value="F:carbohydrate:proton symporter activity"/>
    <property type="evidence" value="ECO:0007669"/>
    <property type="project" value="TreeGrafter"/>
</dbReference>
<dbReference type="InterPro" id="IPR050360">
    <property type="entry name" value="MFS_Sugar_Transporters"/>
</dbReference>
<dbReference type="AlphaFoldDB" id="A0AA38S202"/>
<comment type="subcellular location">
    <subcellularLocation>
        <location evidence="1">Membrane</location>
        <topology evidence="1">Multi-pass membrane protein</topology>
    </subcellularLocation>
</comment>
<feature type="transmembrane region" description="Helical" evidence="8">
    <location>
        <begin position="379"/>
        <end position="397"/>
    </location>
</feature>
<dbReference type="InterPro" id="IPR036259">
    <property type="entry name" value="MFS_trans_sf"/>
</dbReference>
<dbReference type="SUPFAM" id="SSF103473">
    <property type="entry name" value="MFS general substrate transporter"/>
    <property type="match status" value="1"/>
</dbReference>
<name>A0AA38S202_9PEZI</name>
<accession>A0AA38S202</accession>
<evidence type="ECO:0000313" key="10">
    <source>
        <dbReference type="EMBL" id="KAJ9157342.1"/>
    </source>
</evidence>
<feature type="transmembrane region" description="Helical" evidence="8">
    <location>
        <begin position="74"/>
        <end position="94"/>
    </location>
</feature>